<dbReference type="Proteomes" id="UP001418222">
    <property type="component" value="Unassembled WGS sequence"/>
</dbReference>
<sequence length="135" mass="15307">MAEPRKPHLMETRNILKNVKSTSDMGLLYERDTSFILQEYSDADYGKDSDDRKSTSGYVFTCGSVSISWYGKKQDSVSVSTTKAEYKTSALTAREAIWLRRLVEDVYEEVRGPTLLRGDNESALKLVNNPQTLQN</sequence>
<dbReference type="PANTHER" id="PTHR11439">
    <property type="entry name" value="GAG-POL-RELATED RETROTRANSPOSON"/>
    <property type="match status" value="1"/>
</dbReference>
<name>A0AAP0C2J8_9ASPA</name>
<gene>
    <name evidence="1" type="ORF">KSP39_PZI000336</name>
</gene>
<dbReference type="EMBL" id="JBBWWQ010000001">
    <property type="protein sequence ID" value="KAK8957202.1"/>
    <property type="molecule type" value="Genomic_DNA"/>
</dbReference>
<protein>
    <submittedName>
        <fullName evidence="1">Uncharacterized protein</fullName>
    </submittedName>
</protein>
<dbReference type="PANTHER" id="PTHR11439:SF480">
    <property type="entry name" value="REVERSE TRANSCRIPTASE TY1_COPIA-TYPE DOMAIN-CONTAINING PROTEIN"/>
    <property type="match status" value="1"/>
</dbReference>
<proteinExistence type="predicted"/>
<evidence type="ECO:0000313" key="2">
    <source>
        <dbReference type="Proteomes" id="UP001418222"/>
    </source>
</evidence>
<evidence type="ECO:0000313" key="1">
    <source>
        <dbReference type="EMBL" id="KAK8957202.1"/>
    </source>
</evidence>
<dbReference type="CDD" id="cd09272">
    <property type="entry name" value="RNase_HI_RT_Ty1"/>
    <property type="match status" value="1"/>
</dbReference>
<dbReference type="AlphaFoldDB" id="A0AAP0C2J8"/>
<keyword evidence="2" id="KW-1185">Reference proteome</keyword>
<accession>A0AAP0C2J8</accession>
<reference evidence="1 2" key="1">
    <citation type="journal article" date="2022" name="Nat. Plants">
        <title>Genomes of leafy and leafless Platanthera orchids illuminate the evolution of mycoheterotrophy.</title>
        <authorList>
            <person name="Li M.H."/>
            <person name="Liu K.W."/>
            <person name="Li Z."/>
            <person name="Lu H.C."/>
            <person name="Ye Q.L."/>
            <person name="Zhang D."/>
            <person name="Wang J.Y."/>
            <person name="Li Y.F."/>
            <person name="Zhong Z.M."/>
            <person name="Liu X."/>
            <person name="Yu X."/>
            <person name="Liu D.K."/>
            <person name="Tu X.D."/>
            <person name="Liu B."/>
            <person name="Hao Y."/>
            <person name="Liao X.Y."/>
            <person name="Jiang Y.T."/>
            <person name="Sun W.H."/>
            <person name="Chen J."/>
            <person name="Chen Y.Q."/>
            <person name="Ai Y."/>
            <person name="Zhai J.W."/>
            <person name="Wu S.S."/>
            <person name="Zhou Z."/>
            <person name="Hsiao Y.Y."/>
            <person name="Wu W.L."/>
            <person name="Chen Y.Y."/>
            <person name="Lin Y.F."/>
            <person name="Hsu J.L."/>
            <person name="Li C.Y."/>
            <person name="Wang Z.W."/>
            <person name="Zhao X."/>
            <person name="Zhong W.Y."/>
            <person name="Ma X.K."/>
            <person name="Ma L."/>
            <person name="Huang J."/>
            <person name="Chen G.Z."/>
            <person name="Huang M.Z."/>
            <person name="Huang L."/>
            <person name="Peng D.H."/>
            <person name="Luo Y.B."/>
            <person name="Zou S.Q."/>
            <person name="Chen S.P."/>
            <person name="Lan S."/>
            <person name="Tsai W.C."/>
            <person name="Van de Peer Y."/>
            <person name="Liu Z.J."/>
        </authorList>
    </citation>
    <scope>NUCLEOTIDE SEQUENCE [LARGE SCALE GENOMIC DNA]</scope>
    <source>
        <strain evidence="1">Lor287</strain>
    </source>
</reference>
<organism evidence="1 2">
    <name type="scientific">Platanthera zijinensis</name>
    <dbReference type="NCBI Taxonomy" id="2320716"/>
    <lineage>
        <taxon>Eukaryota</taxon>
        <taxon>Viridiplantae</taxon>
        <taxon>Streptophyta</taxon>
        <taxon>Embryophyta</taxon>
        <taxon>Tracheophyta</taxon>
        <taxon>Spermatophyta</taxon>
        <taxon>Magnoliopsida</taxon>
        <taxon>Liliopsida</taxon>
        <taxon>Asparagales</taxon>
        <taxon>Orchidaceae</taxon>
        <taxon>Orchidoideae</taxon>
        <taxon>Orchideae</taxon>
        <taxon>Orchidinae</taxon>
        <taxon>Platanthera</taxon>
    </lineage>
</organism>
<comment type="caution">
    <text evidence="1">The sequence shown here is derived from an EMBL/GenBank/DDBJ whole genome shotgun (WGS) entry which is preliminary data.</text>
</comment>